<dbReference type="RefSeq" id="WP_021691471.1">
    <property type="nucleotide sequence ID" value="NZ_BASZ01000010.1"/>
</dbReference>
<dbReference type="Proteomes" id="UP000016568">
    <property type="component" value="Unassembled WGS sequence"/>
</dbReference>
<accession>U3A7B9</accession>
<comment type="caution">
    <text evidence="2">The sequence shown here is derived from an EMBL/GenBank/DDBJ whole genome shotgun (WGS) entry which is preliminary data.</text>
</comment>
<name>U3A7B9_9SPHN</name>
<reference evidence="2 3" key="1">
    <citation type="submission" date="2013-09" db="EMBL/GenBank/DDBJ databases">
        <title>Whole genome shotgun sequence of Novosphingobium tardaugens NBRC 16725.</title>
        <authorList>
            <person name="Isaki S."/>
            <person name="Hosoyama A."/>
            <person name="Tsuchikane K."/>
            <person name="Katsumata H."/>
            <person name="Ando Y."/>
            <person name="Yamazaki S."/>
            <person name="Fujita N."/>
        </authorList>
    </citation>
    <scope>NUCLEOTIDE SEQUENCE [LARGE SCALE GENOMIC DNA]</scope>
    <source>
        <strain evidence="2 3">NBRC 16725</strain>
    </source>
</reference>
<evidence type="ECO:0000313" key="2">
    <source>
        <dbReference type="EMBL" id="GAD50653.1"/>
    </source>
</evidence>
<proteinExistence type="predicted"/>
<feature type="region of interest" description="Disordered" evidence="1">
    <location>
        <begin position="1"/>
        <end position="32"/>
    </location>
</feature>
<dbReference type="EMBL" id="BASZ01000010">
    <property type="protein sequence ID" value="GAD50653.1"/>
    <property type="molecule type" value="Genomic_DNA"/>
</dbReference>
<dbReference type="KEGG" id="ntd:EGO55_07185"/>
<dbReference type="AlphaFoldDB" id="U3A7B9"/>
<gene>
    <name evidence="2" type="ORF">NT2_10_00980</name>
</gene>
<keyword evidence="3" id="KW-1185">Reference proteome</keyword>
<evidence type="ECO:0000313" key="3">
    <source>
        <dbReference type="Proteomes" id="UP000016568"/>
    </source>
</evidence>
<dbReference type="OrthoDB" id="7391946at2"/>
<evidence type="ECO:0000256" key="1">
    <source>
        <dbReference type="SAM" id="MobiDB-lite"/>
    </source>
</evidence>
<sequence>MVKAVRKSLIRKRRKPPPTARQAAKKGIAGPSTDPATNLLLTDIVLRGATVMARMAIEQALLNQRYDPKTAKTIVAKRGLGKRLFSMGISRIAAHSLPGMLVVGSGMAGKIMLDRARARRQARRAALSSAPTPDKLPGES</sequence>
<protein>
    <submittedName>
        <fullName evidence="2">Uncharacterized protein</fullName>
    </submittedName>
</protein>
<feature type="compositionally biased region" description="Basic residues" evidence="1">
    <location>
        <begin position="1"/>
        <end position="16"/>
    </location>
</feature>
<organism evidence="2 3">
    <name type="scientific">Caenibius tardaugens NBRC 16725</name>
    <dbReference type="NCBI Taxonomy" id="1219035"/>
    <lineage>
        <taxon>Bacteria</taxon>
        <taxon>Pseudomonadati</taxon>
        <taxon>Pseudomonadota</taxon>
        <taxon>Alphaproteobacteria</taxon>
        <taxon>Sphingomonadales</taxon>
        <taxon>Erythrobacteraceae</taxon>
        <taxon>Caenibius</taxon>
    </lineage>
</organism>